<reference evidence="2 3" key="1">
    <citation type="submission" date="2013-09" db="EMBL/GenBank/DDBJ databases">
        <title>Genome sequencing of Arenimonas oryziterrae.</title>
        <authorList>
            <person name="Chen F."/>
            <person name="Wang G."/>
        </authorList>
    </citation>
    <scope>NUCLEOTIDE SEQUENCE [LARGE SCALE GENOMIC DNA]</scope>
    <source>
        <strain evidence="2 3">YC6267</strain>
    </source>
</reference>
<keyword evidence="1" id="KW-0472">Membrane</keyword>
<evidence type="ECO:0000313" key="2">
    <source>
        <dbReference type="EMBL" id="KFN43377.1"/>
    </source>
</evidence>
<feature type="transmembrane region" description="Helical" evidence="1">
    <location>
        <begin position="83"/>
        <end position="102"/>
    </location>
</feature>
<feature type="transmembrane region" description="Helical" evidence="1">
    <location>
        <begin position="56"/>
        <end position="77"/>
    </location>
</feature>
<dbReference type="eggNOG" id="ENOG5031HBY">
    <property type="taxonomic scope" value="Bacteria"/>
</dbReference>
<accession>A0A091AVU1</accession>
<dbReference type="AlphaFoldDB" id="A0A091AVU1"/>
<name>A0A091AVU1_9GAMM</name>
<dbReference type="EMBL" id="AVCI01000005">
    <property type="protein sequence ID" value="KFN43377.1"/>
    <property type="molecule type" value="Genomic_DNA"/>
</dbReference>
<sequence length="199" mass="22160">MTLSTRQRAGILLTLALVMMATRINHFSAIPDASWALFFLGGFYLRDMGRWAFPALMVLAVAVDWYVISASGISFWNHYCVSVAYWFLVPAYLSLWMGGLLLQRVYAGVSLRSGAWLLLSFLVSVSACYLISNGSFYWLSDSVSNASFAGWMKNLSDWYLPYLYTASMYVAGAAVLHVAIAQIARHLPARTPATQRASR</sequence>
<keyword evidence="3" id="KW-1185">Reference proteome</keyword>
<keyword evidence="1" id="KW-1133">Transmembrane helix</keyword>
<dbReference type="RefSeq" id="WP_022968244.1">
    <property type="nucleotide sequence ID" value="NZ_ATVD01000001.1"/>
</dbReference>
<dbReference type="OrthoDB" id="9787530at2"/>
<gene>
    <name evidence="2" type="ORF">N789_08870</name>
</gene>
<protein>
    <recommendedName>
        <fullName evidence="4">Cobalamin ABC transporter</fullName>
    </recommendedName>
</protein>
<feature type="transmembrane region" description="Helical" evidence="1">
    <location>
        <begin position="159"/>
        <end position="180"/>
    </location>
</feature>
<proteinExistence type="predicted"/>
<evidence type="ECO:0008006" key="4">
    <source>
        <dbReference type="Google" id="ProtNLM"/>
    </source>
</evidence>
<dbReference type="Proteomes" id="UP000029385">
    <property type="component" value="Unassembled WGS sequence"/>
</dbReference>
<feature type="transmembrane region" description="Helical" evidence="1">
    <location>
        <begin position="114"/>
        <end position="139"/>
    </location>
</feature>
<dbReference type="STRING" id="1121015.GCA_000420545_00589"/>
<dbReference type="PATRIC" id="fig|1121015.4.peg.1265"/>
<evidence type="ECO:0000256" key="1">
    <source>
        <dbReference type="SAM" id="Phobius"/>
    </source>
</evidence>
<comment type="caution">
    <text evidence="2">The sequence shown here is derived from an EMBL/GenBank/DDBJ whole genome shotgun (WGS) entry which is preliminary data.</text>
</comment>
<organism evidence="2 3">
    <name type="scientific">Arenimonas oryziterrae DSM 21050 = YC6267</name>
    <dbReference type="NCBI Taxonomy" id="1121015"/>
    <lineage>
        <taxon>Bacteria</taxon>
        <taxon>Pseudomonadati</taxon>
        <taxon>Pseudomonadota</taxon>
        <taxon>Gammaproteobacteria</taxon>
        <taxon>Lysobacterales</taxon>
        <taxon>Lysobacteraceae</taxon>
        <taxon>Arenimonas</taxon>
    </lineage>
</organism>
<evidence type="ECO:0000313" key="3">
    <source>
        <dbReference type="Proteomes" id="UP000029385"/>
    </source>
</evidence>
<keyword evidence="1" id="KW-0812">Transmembrane</keyword>